<feature type="compositionally biased region" description="Polar residues" evidence="1">
    <location>
        <begin position="31"/>
        <end position="40"/>
    </location>
</feature>
<dbReference type="EMBL" id="CATNWA010014592">
    <property type="protein sequence ID" value="CAI9573723.1"/>
    <property type="molecule type" value="Genomic_DNA"/>
</dbReference>
<feature type="compositionally biased region" description="Basic and acidic residues" evidence="1">
    <location>
        <begin position="43"/>
        <end position="61"/>
    </location>
</feature>
<gene>
    <name evidence="2" type="ORF">SPARVUS_LOCUS7809250</name>
</gene>
<dbReference type="Proteomes" id="UP001162483">
    <property type="component" value="Unassembled WGS sequence"/>
</dbReference>
<name>A0ABN9DQQ7_9NEOB</name>
<evidence type="ECO:0008006" key="4">
    <source>
        <dbReference type="Google" id="ProtNLM"/>
    </source>
</evidence>
<organism evidence="2 3">
    <name type="scientific">Staurois parvus</name>
    <dbReference type="NCBI Taxonomy" id="386267"/>
    <lineage>
        <taxon>Eukaryota</taxon>
        <taxon>Metazoa</taxon>
        <taxon>Chordata</taxon>
        <taxon>Craniata</taxon>
        <taxon>Vertebrata</taxon>
        <taxon>Euteleostomi</taxon>
        <taxon>Amphibia</taxon>
        <taxon>Batrachia</taxon>
        <taxon>Anura</taxon>
        <taxon>Neobatrachia</taxon>
        <taxon>Ranoidea</taxon>
        <taxon>Ranidae</taxon>
        <taxon>Staurois</taxon>
    </lineage>
</organism>
<protein>
    <recommendedName>
        <fullName evidence="4">Prolactin receptor</fullName>
    </recommendedName>
</protein>
<evidence type="ECO:0000256" key="1">
    <source>
        <dbReference type="SAM" id="MobiDB-lite"/>
    </source>
</evidence>
<feature type="non-terminal residue" evidence="2">
    <location>
        <position position="61"/>
    </location>
</feature>
<sequence>MQDPWPLSVSADWPCADHMHSPKKNTHQTEHMQSVSTQYVLSGDKRGTLEEGEDPRSQDQT</sequence>
<comment type="caution">
    <text evidence="2">The sequence shown here is derived from an EMBL/GenBank/DDBJ whole genome shotgun (WGS) entry which is preliminary data.</text>
</comment>
<evidence type="ECO:0000313" key="3">
    <source>
        <dbReference type="Proteomes" id="UP001162483"/>
    </source>
</evidence>
<feature type="region of interest" description="Disordered" evidence="1">
    <location>
        <begin position="1"/>
        <end position="61"/>
    </location>
</feature>
<evidence type="ECO:0000313" key="2">
    <source>
        <dbReference type="EMBL" id="CAI9573723.1"/>
    </source>
</evidence>
<keyword evidence="3" id="KW-1185">Reference proteome</keyword>
<accession>A0ABN9DQQ7</accession>
<reference evidence="2" key="1">
    <citation type="submission" date="2023-05" db="EMBL/GenBank/DDBJ databases">
        <authorList>
            <person name="Stuckert A."/>
        </authorList>
    </citation>
    <scope>NUCLEOTIDE SEQUENCE</scope>
</reference>
<proteinExistence type="predicted"/>